<comment type="caution">
    <text evidence="1">The sequence shown here is derived from an EMBL/GenBank/DDBJ whole genome shotgun (WGS) entry which is preliminary data.</text>
</comment>
<keyword evidence="2" id="KW-1185">Reference proteome</keyword>
<protein>
    <submittedName>
        <fullName evidence="1">Uncharacterized protein</fullName>
    </submittedName>
</protein>
<proteinExistence type="predicted"/>
<evidence type="ECO:0000313" key="1">
    <source>
        <dbReference type="EMBL" id="KAK7394994.1"/>
    </source>
</evidence>
<organism evidence="1 2">
    <name type="scientific">Psophocarpus tetragonolobus</name>
    <name type="common">Winged bean</name>
    <name type="synonym">Dolichos tetragonolobus</name>
    <dbReference type="NCBI Taxonomy" id="3891"/>
    <lineage>
        <taxon>Eukaryota</taxon>
        <taxon>Viridiplantae</taxon>
        <taxon>Streptophyta</taxon>
        <taxon>Embryophyta</taxon>
        <taxon>Tracheophyta</taxon>
        <taxon>Spermatophyta</taxon>
        <taxon>Magnoliopsida</taxon>
        <taxon>eudicotyledons</taxon>
        <taxon>Gunneridae</taxon>
        <taxon>Pentapetalae</taxon>
        <taxon>rosids</taxon>
        <taxon>fabids</taxon>
        <taxon>Fabales</taxon>
        <taxon>Fabaceae</taxon>
        <taxon>Papilionoideae</taxon>
        <taxon>50 kb inversion clade</taxon>
        <taxon>NPAAA clade</taxon>
        <taxon>indigoferoid/millettioid clade</taxon>
        <taxon>Phaseoleae</taxon>
        <taxon>Psophocarpus</taxon>
    </lineage>
</organism>
<dbReference type="Proteomes" id="UP001386955">
    <property type="component" value="Unassembled WGS sequence"/>
</dbReference>
<name>A0AAN9XJV3_PSOTE</name>
<accession>A0AAN9XJV3</accession>
<reference evidence="1 2" key="1">
    <citation type="submission" date="2024-01" db="EMBL/GenBank/DDBJ databases">
        <title>The genomes of 5 underutilized Papilionoideae crops provide insights into root nodulation and disease resistanc.</title>
        <authorList>
            <person name="Jiang F."/>
        </authorList>
    </citation>
    <scope>NUCLEOTIDE SEQUENCE [LARGE SCALE GENOMIC DNA]</scope>
    <source>
        <strain evidence="1">DUOXIRENSHENG_FW03</strain>
        <tissue evidence="1">Leaves</tissue>
    </source>
</reference>
<gene>
    <name evidence="1" type="ORF">VNO78_15535</name>
</gene>
<sequence length="67" mass="7443">MIPEDLTLSTPEANLLSVLPPRRRTGAHMEFLISGVTGMKSNETSPHRDSWKQALTRSHVAMKLRGS</sequence>
<dbReference type="AlphaFoldDB" id="A0AAN9XJV3"/>
<dbReference type="EMBL" id="JAYMYS010000004">
    <property type="protein sequence ID" value="KAK7394994.1"/>
    <property type="molecule type" value="Genomic_DNA"/>
</dbReference>
<evidence type="ECO:0000313" key="2">
    <source>
        <dbReference type="Proteomes" id="UP001386955"/>
    </source>
</evidence>